<dbReference type="Pfam" id="PF13167">
    <property type="entry name" value="GTP-bdg_N"/>
    <property type="match status" value="1"/>
</dbReference>
<evidence type="ECO:0000256" key="8">
    <source>
        <dbReference type="PIRSR" id="PIRSR006809-2"/>
    </source>
</evidence>
<comment type="cofactor">
    <cofactor evidence="8">
        <name>Mg(2+)</name>
        <dbReference type="ChEBI" id="CHEBI:18420"/>
    </cofactor>
</comment>
<keyword evidence="1 6" id="KW-0963">Cytoplasm</keyword>
<keyword evidence="2 8" id="KW-0479">Metal-binding</keyword>
<feature type="binding site" evidence="7">
    <location>
        <begin position="208"/>
        <end position="215"/>
    </location>
    <ligand>
        <name>GTP</name>
        <dbReference type="ChEBI" id="CHEBI:37565"/>
    </ligand>
</feature>
<gene>
    <name evidence="6" type="primary">hflX</name>
    <name evidence="11" type="ORF">AYR63_09290</name>
</gene>
<dbReference type="HAMAP" id="MF_00900">
    <property type="entry name" value="GTPase_HflX"/>
    <property type="match status" value="1"/>
</dbReference>
<evidence type="ECO:0000256" key="6">
    <source>
        <dbReference type="HAMAP-Rule" id="MF_00900"/>
    </source>
</evidence>
<keyword evidence="3 6" id="KW-0547">Nucleotide-binding</keyword>
<dbReference type="GO" id="GO:0005737">
    <property type="term" value="C:cytoplasm"/>
    <property type="evidence" value="ECO:0007669"/>
    <property type="project" value="UniProtKB-SubCell"/>
</dbReference>
<protein>
    <recommendedName>
        <fullName evidence="6">GTPase HflX</fullName>
    </recommendedName>
    <alternativeName>
        <fullName evidence="6">GTP-binding protein HflX</fullName>
    </alternativeName>
</protein>
<proteinExistence type="inferred from homology"/>
<dbReference type="STRING" id="240427.AYR62_09075"/>
<keyword evidence="12" id="KW-1185">Reference proteome</keyword>
<dbReference type="Gene3D" id="6.10.250.2860">
    <property type="match status" value="1"/>
</dbReference>
<dbReference type="PANTHER" id="PTHR10229">
    <property type="entry name" value="GTP-BINDING PROTEIN HFLX"/>
    <property type="match status" value="1"/>
</dbReference>
<evidence type="ECO:0000259" key="10">
    <source>
        <dbReference type="PROSITE" id="PS51705"/>
    </source>
</evidence>
<feature type="domain" description="Hflx-type G" evidence="10">
    <location>
        <begin position="202"/>
        <end position="370"/>
    </location>
</feature>
<dbReference type="Gene3D" id="3.40.50.11060">
    <property type="entry name" value="GTPase HflX, N-terminal domain"/>
    <property type="match status" value="1"/>
</dbReference>
<feature type="compositionally biased region" description="Polar residues" evidence="9">
    <location>
        <begin position="139"/>
        <end position="148"/>
    </location>
</feature>
<evidence type="ECO:0000256" key="1">
    <source>
        <dbReference type="ARBA" id="ARBA00022490"/>
    </source>
</evidence>
<dbReference type="OrthoDB" id="9812272at2"/>
<feature type="binding site" evidence="7">
    <location>
        <begin position="262"/>
        <end position="265"/>
    </location>
    <ligand>
        <name>GTP</name>
        <dbReference type="ChEBI" id="CHEBI:37565"/>
    </ligand>
</feature>
<dbReference type="InterPro" id="IPR030394">
    <property type="entry name" value="G_HFLX_dom"/>
</dbReference>
<evidence type="ECO:0000256" key="7">
    <source>
        <dbReference type="PIRSR" id="PIRSR006809-1"/>
    </source>
</evidence>
<feature type="region of interest" description="Disordered" evidence="9">
    <location>
        <begin position="139"/>
        <end position="158"/>
    </location>
</feature>
<dbReference type="Proteomes" id="UP000093267">
    <property type="component" value="Chromosome"/>
</dbReference>
<dbReference type="GO" id="GO:0003924">
    <property type="term" value="F:GTPase activity"/>
    <property type="evidence" value="ECO:0007669"/>
    <property type="project" value="UniProtKB-UniRule"/>
</dbReference>
<feature type="binding site" evidence="7">
    <location>
        <begin position="240"/>
        <end position="244"/>
    </location>
    <ligand>
        <name>GTP</name>
        <dbReference type="ChEBI" id="CHEBI:37565"/>
    </ligand>
</feature>
<evidence type="ECO:0000313" key="11">
    <source>
        <dbReference type="EMBL" id="ANZ67318.1"/>
    </source>
</evidence>
<dbReference type="GO" id="GO:0043022">
    <property type="term" value="F:ribosome binding"/>
    <property type="evidence" value="ECO:0007669"/>
    <property type="project" value="TreeGrafter"/>
</dbReference>
<organism evidence="11 12">
    <name type="scientific">Secundilactobacillus paracollinoides</name>
    <dbReference type="NCBI Taxonomy" id="240427"/>
    <lineage>
        <taxon>Bacteria</taxon>
        <taxon>Bacillati</taxon>
        <taxon>Bacillota</taxon>
        <taxon>Bacilli</taxon>
        <taxon>Lactobacillales</taxon>
        <taxon>Lactobacillaceae</taxon>
        <taxon>Secundilactobacillus</taxon>
    </lineage>
</organism>
<dbReference type="PIRSF" id="PIRSF006809">
    <property type="entry name" value="GTP-binding_hflX_prd"/>
    <property type="match status" value="1"/>
</dbReference>
<dbReference type="InterPro" id="IPR027417">
    <property type="entry name" value="P-loop_NTPase"/>
</dbReference>
<sequence length="427" mass="47354">MDNSELTPVINIGLNTGRANFNYGMDELAALSAANNMNVVERIDQSLPKPIAATYFGTGKVEEVRDVVVETGAQIVVANDELTPSQIRNLEKVIKVPVMDRTGLILAIFANRAQSREAKLQVQLAKLQYQMPRLHTAANQSLDQQTGTSAGGGFTNRGAGEAQIELSRRTVQRQINHVRHELKEVNRSAEVKRQQREKGHLPNVALIGYTNAGKSTIMNELIKRFGMNDDKQVMVKNMLFATLDTSVRQLQFEDSKKLLLSDTVGFVSQLPTTLVEAFKSTLYEAANADLLVQIVDYSSDDRADMMSTTEKTLREIGVPDLPMLTVFNKADLTDSEYPTQAGDQLVISAKDDASIDLLVDAIKKKVFKNFVTATFMVPFDKGDVVSYLNEHASVLETDYKAEGTQIKAEVTDIDFQRFQAYYVSTEA</sequence>
<evidence type="ECO:0000313" key="12">
    <source>
        <dbReference type="Proteomes" id="UP000093267"/>
    </source>
</evidence>
<dbReference type="EMBL" id="CP014924">
    <property type="protein sequence ID" value="ANZ67318.1"/>
    <property type="molecule type" value="Genomic_DNA"/>
</dbReference>
<evidence type="ECO:0000256" key="5">
    <source>
        <dbReference type="ARBA" id="ARBA00023134"/>
    </source>
</evidence>
<comment type="function">
    <text evidence="6">GTPase that associates with the 50S ribosomal subunit and may have a role during protein synthesis or ribosome biogenesis.</text>
</comment>
<dbReference type="FunFam" id="3.40.50.11060:FF:000001">
    <property type="entry name" value="GTPase HflX"/>
    <property type="match status" value="1"/>
</dbReference>
<dbReference type="SUPFAM" id="SSF52540">
    <property type="entry name" value="P-loop containing nucleoside triphosphate hydrolases"/>
    <property type="match status" value="1"/>
</dbReference>
<feature type="binding site" evidence="7">
    <location>
        <begin position="348"/>
        <end position="350"/>
    </location>
    <ligand>
        <name>GTP</name>
        <dbReference type="ChEBI" id="CHEBI:37565"/>
    </ligand>
</feature>
<feature type="binding site" evidence="8">
    <location>
        <position position="242"/>
    </location>
    <ligand>
        <name>Mg(2+)</name>
        <dbReference type="ChEBI" id="CHEBI:18420"/>
    </ligand>
</feature>
<dbReference type="PANTHER" id="PTHR10229:SF4">
    <property type="entry name" value="GTPASE HFLX"/>
    <property type="match status" value="1"/>
</dbReference>
<dbReference type="GO" id="GO:0005525">
    <property type="term" value="F:GTP binding"/>
    <property type="evidence" value="ECO:0007669"/>
    <property type="project" value="UniProtKB-UniRule"/>
</dbReference>
<evidence type="ECO:0000256" key="4">
    <source>
        <dbReference type="ARBA" id="ARBA00022842"/>
    </source>
</evidence>
<comment type="subunit">
    <text evidence="6">Monomer. Associates with the 50S ribosomal subunit.</text>
</comment>
<dbReference type="RefSeq" id="WP_056987431.1">
    <property type="nucleotide sequence ID" value="NZ_CP014912.1"/>
</dbReference>
<dbReference type="InterPro" id="IPR016496">
    <property type="entry name" value="GTPase_HflX"/>
</dbReference>
<dbReference type="InterPro" id="IPR025121">
    <property type="entry name" value="GTPase_HflX_N"/>
</dbReference>
<dbReference type="InterPro" id="IPR042108">
    <property type="entry name" value="GTPase_HflX_N_sf"/>
</dbReference>
<evidence type="ECO:0000256" key="3">
    <source>
        <dbReference type="ARBA" id="ARBA00022741"/>
    </source>
</evidence>
<dbReference type="GO" id="GO:0046872">
    <property type="term" value="F:metal ion binding"/>
    <property type="evidence" value="ECO:0007669"/>
    <property type="project" value="UniProtKB-KW"/>
</dbReference>
<dbReference type="InterPro" id="IPR006073">
    <property type="entry name" value="GTP-bd"/>
</dbReference>
<dbReference type="AlphaFoldDB" id="A0A1B2IZ85"/>
<name>A0A1B2IZ85_9LACO</name>
<dbReference type="Pfam" id="PF01926">
    <property type="entry name" value="MMR_HSR1"/>
    <property type="match status" value="1"/>
</dbReference>
<dbReference type="InterPro" id="IPR032305">
    <property type="entry name" value="GTP-bd_M"/>
</dbReference>
<feature type="binding site" evidence="7">
    <location>
        <begin position="328"/>
        <end position="331"/>
    </location>
    <ligand>
        <name>GTP</name>
        <dbReference type="ChEBI" id="CHEBI:37565"/>
    </ligand>
</feature>
<dbReference type="PROSITE" id="PS51705">
    <property type="entry name" value="G_HFLX"/>
    <property type="match status" value="1"/>
</dbReference>
<evidence type="ECO:0000256" key="9">
    <source>
        <dbReference type="SAM" id="MobiDB-lite"/>
    </source>
</evidence>
<dbReference type="Pfam" id="PF16360">
    <property type="entry name" value="GTP-bdg_M"/>
    <property type="match status" value="1"/>
</dbReference>
<comment type="subcellular location">
    <subcellularLocation>
        <location evidence="6">Cytoplasm</location>
    </subcellularLocation>
    <text evidence="6">May associate with membranes.</text>
</comment>
<reference evidence="11 12" key="1">
    <citation type="submission" date="2016-03" db="EMBL/GenBank/DDBJ databases">
        <title>Pediococcus and Lactobacillus from brewery environment - whole genome sequencing and assembly.</title>
        <authorList>
            <person name="Behr J."/>
            <person name="Geissler A.J."/>
            <person name="Vogel R.F."/>
        </authorList>
    </citation>
    <scope>NUCLEOTIDE SEQUENCE [LARGE SCALE GENOMIC DNA]</scope>
    <source>
        <strain evidence="11 12">TMW 1.1995</strain>
    </source>
</reference>
<feature type="binding site" evidence="8">
    <location>
        <position position="215"/>
    </location>
    <ligand>
        <name>Mg(2+)</name>
        <dbReference type="ChEBI" id="CHEBI:18420"/>
    </ligand>
</feature>
<dbReference type="CDD" id="cd01878">
    <property type="entry name" value="HflX"/>
    <property type="match status" value="1"/>
</dbReference>
<keyword evidence="4 8" id="KW-0460">Magnesium</keyword>
<dbReference type="Gene3D" id="3.40.50.300">
    <property type="entry name" value="P-loop containing nucleotide triphosphate hydrolases"/>
    <property type="match status" value="1"/>
</dbReference>
<accession>A0A1B2IZ85</accession>
<evidence type="ECO:0000256" key="2">
    <source>
        <dbReference type="ARBA" id="ARBA00022723"/>
    </source>
</evidence>
<dbReference type="NCBIfam" id="TIGR03156">
    <property type="entry name" value="GTP_HflX"/>
    <property type="match status" value="1"/>
</dbReference>
<comment type="similarity">
    <text evidence="6">Belongs to the TRAFAC class OBG-HflX-like GTPase superfamily. HflX GTPase family.</text>
</comment>
<keyword evidence="5 6" id="KW-0342">GTP-binding</keyword>